<evidence type="ECO:0000313" key="2">
    <source>
        <dbReference type="Proteomes" id="UP001432027"/>
    </source>
</evidence>
<organism evidence="1 2">
    <name type="scientific">Pristionchus entomophagus</name>
    <dbReference type="NCBI Taxonomy" id="358040"/>
    <lineage>
        <taxon>Eukaryota</taxon>
        <taxon>Metazoa</taxon>
        <taxon>Ecdysozoa</taxon>
        <taxon>Nematoda</taxon>
        <taxon>Chromadorea</taxon>
        <taxon>Rhabditida</taxon>
        <taxon>Rhabditina</taxon>
        <taxon>Diplogasteromorpha</taxon>
        <taxon>Diplogasteroidea</taxon>
        <taxon>Neodiplogasteridae</taxon>
        <taxon>Pristionchus</taxon>
    </lineage>
</organism>
<dbReference type="EMBL" id="BTSX01000005">
    <property type="protein sequence ID" value="GMT02411.1"/>
    <property type="molecule type" value="Genomic_DNA"/>
</dbReference>
<name>A0AAV5U697_9BILA</name>
<dbReference type="Proteomes" id="UP001432027">
    <property type="component" value="Unassembled WGS sequence"/>
</dbReference>
<accession>A0AAV5U697</accession>
<protein>
    <submittedName>
        <fullName evidence="1">Uncharacterized protein</fullName>
    </submittedName>
</protein>
<evidence type="ECO:0000313" key="1">
    <source>
        <dbReference type="EMBL" id="GMT02411.1"/>
    </source>
</evidence>
<keyword evidence="2" id="KW-1185">Reference proteome</keyword>
<gene>
    <name evidence="1" type="ORF">PENTCL1PPCAC_24584</name>
</gene>
<sequence length="61" mass="6915">MVHRSKQHLKNKFSEGFSLTMKFATIQQAEESQEFICEILPKAKLITALRPSTVSPPISLQ</sequence>
<comment type="caution">
    <text evidence="1">The sequence shown here is derived from an EMBL/GenBank/DDBJ whole genome shotgun (WGS) entry which is preliminary data.</text>
</comment>
<proteinExistence type="predicted"/>
<dbReference type="AlphaFoldDB" id="A0AAV5U697"/>
<reference evidence="1" key="1">
    <citation type="submission" date="2023-10" db="EMBL/GenBank/DDBJ databases">
        <title>Genome assembly of Pristionchus species.</title>
        <authorList>
            <person name="Yoshida K."/>
            <person name="Sommer R.J."/>
        </authorList>
    </citation>
    <scope>NUCLEOTIDE SEQUENCE</scope>
    <source>
        <strain evidence="1">RS0144</strain>
    </source>
</reference>